<gene>
    <name evidence="2" type="ORF">AXG93_203s1030</name>
</gene>
<sequence>MDARPEVSLSRDSLKKKKKGDEAIIPPASLPLSAIPSEAFDQQQLLLHGVVRNPFVRFCSSSRQEMRRDEKPEMQGSDATGTTTPFPLSPRVITFESEQRRLWHPLLLTVTGAAIPAASGVRVMEPWEFCTGCCLGRVAGHADGLHQGNYRVKRHPNSGVTHAETVELTHRSTNPEPHRYTNFRFLSGKPSELTVRAFMQL</sequence>
<feature type="region of interest" description="Disordered" evidence="1">
    <location>
        <begin position="1"/>
        <end position="22"/>
    </location>
</feature>
<dbReference type="Proteomes" id="UP000077202">
    <property type="component" value="Unassembled WGS sequence"/>
</dbReference>
<dbReference type="AlphaFoldDB" id="A0A176VIK2"/>
<reference evidence="2" key="1">
    <citation type="submission" date="2016-03" db="EMBL/GenBank/DDBJ databases">
        <title>Mechanisms controlling the formation of the plant cell surface in tip-growing cells are functionally conserved among land plants.</title>
        <authorList>
            <person name="Honkanen S."/>
            <person name="Jones V.A."/>
            <person name="Morieri G."/>
            <person name="Champion C."/>
            <person name="Hetherington A.J."/>
            <person name="Kelly S."/>
            <person name="Saint-Marcoux D."/>
            <person name="Proust H."/>
            <person name="Prescott H."/>
            <person name="Dolan L."/>
        </authorList>
    </citation>
    <scope>NUCLEOTIDE SEQUENCE [LARGE SCALE GENOMIC DNA]</scope>
    <source>
        <tissue evidence="2">Whole gametophyte</tissue>
    </source>
</reference>
<comment type="caution">
    <text evidence="2">The sequence shown here is derived from an EMBL/GenBank/DDBJ whole genome shotgun (WGS) entry which is preliminary data.</text>
</comment>
<evidence type="ECO:0000256" key="1">
    <source>
        <dbReference type="SAM" id="MobiDB-lite"/>
    </source>
</evidence>
<evidence type="ECO:0000313" key="3">
    <source>
        <dbReference type="Proteomes" id="UP000077202"/>
    </source>
</evidence>
<accession>A0A176VIK2</accession>
<keyword evidence="3" id="KW-1185">Reference proteome</keyword>
<dbReference type="EMBL" id="LVLJ01003586">
    <property type="protein sequence ID" value="OAE20769.1"/>
    <property type="molecule type" value="Genomic_DNA"/>
</dbReference>
<feature type="compositionally biased region" description="Polar residues" evidence="1">
    <location>
        <begin position="77"/>
        <end position="86"/>
    </location>
</feature>
<organism evidence="2 3">
    <name type="scientific">Marchantia polymorpha subsp. ruderalis</name>
    <dbReference type="NCBI Taxonomy" id="1480154"/>
    <lineage>
        <taxon>Eukaryota</taxon>
        <taxon>Viridiplantae</taxon>
        <taxon>Streptophyta</taxon>
        <taxon>Embryophyta</taxon>
        <taxon>Marchantiophyta</taxon>
        <taxon>Marchantiopsida</taxon>
        <taxon>Marchantiidae</taxon>
        <taxon>Marchantiales</taxon>
        <taxon>Marchantiaceae</taxon>
        <taxon>Marchantia</taxon>
    </lineage>
</organism>
<protein>
    <submittedName>
        <fullName evidence="2">Uncharacterized protein</fullName>
    </submittedName>
</protein>
<evidence type="ECO:0000313" key="2">
    <source>
        <dbReference type="EMBL" id="OAE20769.1"/>
    </source>
</evidence>
<feature type="region of interest" description="Disordered" evidence="1">
    <location>
        <begin position="62"/>
        <end position="89"/>
    </location>
</feature>
<feature type="compositionally biased region" description="Basic and acidic residues" evidence="1">
    <location>
        <begin position="64"/>
        <end position="73"/>
    </location>
</feature>
<proteinExistence type="predicted"/>
<name>A0A176VIK2_MARPO</name>